<gene>
    <name evidence="1" type="ORF">DIT97_14880</name>
</gene>
<protein>
    <submittedName>
        <fullName evidence="1">Uncharacterized protein</fullName>
    </submittedName>
</protein>
<dbReference type="Proteomes" id="UP000263642">
    <property type="component" value="Unassembled WGS sequence"/>
</dbReference>
<evidence type="ECO:0000313" key="2">
    <source>
        <dbReference type="Proteomes" id="UP000263642"/>
    </source>
</evidence>
<name>A0A3D3R6Q4_9PLAN</name>
<reference evidence="1 2" key="1">
    <citation type="journal article" date="2018" name="Nat. Biotechnol.">
        <title>A standardized bacterial taxonomy based on genome phylogeny substantially revises the tree of life.</title>
        <authorList>
            <person name="Parks D.H."/>
            <person name="Chuvochina M."/>
            <person name="Waite D.W."/>
            <person name="Rinke C."/>
            <person name="Skarshewski A."/>
            <person name="Chaumeil P.A."/>
            <person name="Hugenholtz P."/>
        </authorList>
    </citation>
    <scope>NUCLEOTIDE SEQUENCE [LARGE SCALE GENOMIC DNA]</scope>
    <source>
        <strain evidence="1">UBA9375</strain>
    </source>
</reference>
<proteinExistence type="predicted"/>
<organism evidence="1 2">
    <name type="scientific">Gimesia maris</name>
    <dbReference type="NCBI Taxonomy" id="122"/>
    <lineage>
        <taxon>Bacteria</taxon>
        <taxon>Pseudomonadati</taxon>
        <taxon>Planctomycetota</taxon>
        <taxon>Planctomycetia</taxon>
        <taxon>Planctomycetales</taxon>
        <taxon>Planctomycetaceae</taxon>
        <taxon>Gimesia</taxon>
    </lineage>
</organism>
<comment type="caution">
    <text evidence="1">The sequence shown here is derived from an EMBL/GenBank/DDBJ whole genome shotgun (WGS) entry which is preliminary data.</text>
</comment>
<dbReference type="EMBL" id="DQAY01000087">
    <property type="protein sequence ID" value="HCO24256.1"/>
    <property type="molecule type" value="Genomic_DNA"/>
</dbReference>
<dbReference type="AlphaFoldDB" id="A0A3D3R6Q4"/>
<accession>A0A3D3R6Q4</accession>
<dbReference type="RefSeq" id="WP_154899410.1">
    <property type="nucleotide sequence ID" value="NZ_CP036353.1"/>
</dbReference>
<accession>A0A517XCU3</accession>
<sequence length="119" mass="13971">MAVEEAIERETEPEKNRRKRIRYRRISLLFLFAVSVSIIVVGLQERLPIYYTRFKWSWTRYSKTGHSQGWLIDGFPAQYLGYLLLLFTAAGFGGIYIWYGGPLDLRNDQMQENDAESQV</sequence>
<evidence type="ECO:0000313" key="1">
    <source>
        <dbReference type="EMBL" id="HCO24256.1"/>
    </source>
</evidence>